<reference evidence="10 11" key="1">
    <citation type="submission" date="2016-10" db="EMBL/GenBank/DDBJ databases">
        <authorList>
            <person name="de Groot N.N."/>
        </authorList>
    </citation>
    <scope>NUCLEOTIDE SEQUENCE [LARGE SCALE GENOMIC DNA]</scope>
    <source>
        <strain evidence="11">L7-484,KACC 16230,DSM 25025</strain>
    </source>
</reference>
<dbReference type="InterPro" id="IPR058624">
    <property type="entry name" value="MdtA-like_HH"/>
</dbReference>
<dbReference type="SUPFAM" id="SSF111369">
    <property type="entry name" value="HlyD-like secretion proteins"/>
    <property type="match status" value="2"/>
</dbReference>
<feature type="compositionally biased region" description="Gly residues" evidence="4">
    <location>
        <begin position="90"/>
        <end position="101"/>
    </location>
</feature>
<accession>A0A1H0K4S3</accession>
<feature type="compositionally biased region" description="Low complexity" evidence="4">
    <location>
        <begin position="340"/>
        <end position="364"/>
    </location>
</feature>
<dbReference type="Pfam" id="PF25967">
    <property type="entry name" value="RND-MFP_C"/>
    <property type="match status" value="1"/>
</dbReference>
<comment type="similarity">
    <text evidence="2">Belongs to the membrane fusion protein (MFP) (TC 8.A.1) family.</text>
</comment>
<feature type="compositionally biased region" description="Gly residues" evidence="4">
    <location>
        <begin position="567"/>
        <end position="584"/>
    </location>
</feature>
<dbReference type="AlphaFoldDB" id="A0A1H0K4S3"/>
<name>A0A1H0K4S3_9HYPH</name>
<dbReference type="GO" id="GO:0030313">
    <property type="term" value="C:cell envelope"/>
    <property type="evidence" value="ECO:0007669"/>
    <property type="project" value="UniProtKB-SubCell"/>
</dbReference>
<feature type="region of interest" description="Disordered" evidence="4">
    <location>
        <begin position="519"/>
        <end position="584"/>
    </location>
</feature>
<feature type="region of interest" description="Disordered" evidence="4">
    <location>
        <begin position="27"/>
        <end position="56"/>
    </location>
</feature>
<keyword evidence="11" id="KW-1185">Reference proteome</keyword>
<dbReference type="Gene3D" id="2.40.50.100">
    <property type="match status" value="1"/>
</dbReference>
<organism evidence="10 11">
    <name type="scientific">Aureimonas jatrophae</name>
    <dbReference type="NCBI Taxonomy" id="1166073"/>
    <lineage>
        <taxon>Bacteria</taxon>
        <taxon>Pseudomonadati</taxon>
        <taxon>Pseudomonadota</taxon>
        <taxon>Alphaproteobacteria</taxon>
        <taxon>Hyphomicrobiales</taxon>
        <taxon>Aurantimonadaceae</taxon>
        <taxon>Aureimonas</taxon>
    </lineage>
</organism>
<feature type="region of interest" description="Disordered" evidence="4">
    <location>
        <begin position="306"/>
        <end position="379"/>
    </location>
</feature>
<feature type="domain" description="Multidrug resistance protein MdtA-like C-terminal permuted SH3" evidence="9">
    <location>
        <begin position="454"/>
        <end position="511"/>
    </location>
</feature>
<dbReference type="GO" id="GO:0022857">
    <property type="term" value="F:transmembrane transporter activity"/>
    <property type="evidence" value="ECO:0007669"/>
    <property type="project" value="InterPro"/>
</dbReference>
<feature type="compositionally biased region" description="Gly residues" evidence="4">
    <location>
        <begin position="32"/>
        <end position="43"/>
    </location>
</feature>
<dbReference type="Pfam" id="PF25944">
    <property type="entry name" value="Beta-barrel_RND"/>
    <property type="match status" value="1"/>
</dbReference>
<dbReference type="InterPro" id="IPR058627">
    <property type="entry name" value="MdtA-like_C"/>
</dbReference>
<dbReference type="Gene3D" id="2.40.420.20">
    <property type="match status" value="1"/>
</dbReference>
<dbReference type="PANTHER" id="PTHR30158:SF24">
    <property type="entry name" value="HLYD FAMILY SECRETION PROTEIN"/>
    <property type="match status" value="1"/>
</dbReference>
<feature type="signal peptide" evidence="5">
    <location>
        <begin position="1"/>
        <end position="29"/>
    </location>
</feature>
<dbReference type="Proteomes" id="UP000198793">
    <property type="component" value="Unassembled WGS sequence"/>
</dbReference>
<evidence type="ECO:0000259" key="7">
    <source>
        <dbReference type="Pfam" id="PF25917"/>
    </source>
</evidence>
<feature type="compositionally biased region" description="Basic and acidic residues" evidence="4">
    <location>
        <begin position="47"/>
        <end position="56"/>
    </location>
</feature>
<comment type="subcellular location">
    <subcellularLocation>
        <location evidence="1">Cell envelope</location>
    </subcellularLocation>
</comment>
<proteinExistence type="inferred from homology"/>
<dbReference type="Gene3D" id="1.10.287.470">
    <property type="entry name" value="Helix hairpin bin"/>
    <property type="match status" value="1"/>
</dbReference>
<dbReference type="GO" id="GO:0046677">
    <property type="term" value="P:response to antibiotic"/>
    <property type="evidence" value="ECO:0007669"/>
    <property type="project" value="TreeGrafter"/>
</dbReference>
<feature type="domain" description="Multidrug resistance protein MdtA-like barrel-sandwich hybrid" evidence="7">
    <location>
        <begin position="135"/>
        <end position="277"/>
    </location>
</feature>
<dbReference type="STRING" id="1166073.SAMN05192530_107101"/>
<dbReference type="GO" id="GO:0005886">
    <property type="term" value="C:plasma membrane"/>
    <property type="evidence" value="ECO:0007669"/>
    <property type="project" value="TreeGrafter"/>
</dbReference>
<dbReference type="RefSeq" id="WP_090675086.1">
    <property type="nucleotide sequence ID" value="NZ_FNIT01000007.1"/>
</dbReference>
<feature type="domain" description="Multidrug resistance protein MdtA-like beta-barrel" evidence="8">
    <location>
        <begin position="388"/>
        <end position="441"/>
    </location>
</feature>
<protein>
    <submittedName>
        <fullName evidence="10">RND family efflux transporter, MFP subunit</fullName>
    </submittedName>
</protein>
<keyword evidence="3" id="KW-0175">Coiled coil</keyword>
<dbReference type="InterPro" id="IPR006143">
    <property type="entry name" value="RND_pump_MFP"/>
</dbReference>
<dbReference type="Pfam" id="PF25917">
    <property type="entry name" value="BSH_RND"/>
    <property type="match status" value="1"/>
</dbReference>
<dbReference type="Pfam" id="PF25876">
    <property type="entry name" value="HH_MFP_RND"/>
    <property type="match status" value="1"/>
</dbReference>
<evidence type="ECO:0000259" key="9">
    <source>
        <dbReference type="Pfam" id="PF25967"/>
    </source>
</evidence>
<dbReference type="PANTHER" id="PTHR30158">
    <property type="entry name" value="ACRA/E-RELATED COMPONENT OF DRUG EFFLUX TRANSPORTER"/>
    <property type="match status" value="1"/>
</dbReference>
<dbReference type="InterPro" id="IPR058625">
    <property type="entry name" value="MdtA-like_BSH"/>
</dbReference>
<feature type="coiled-coil region" evidence="3">
    <location>
        <begin position="176"/>
        <end position="241"/>
    </location>
</feature>
<evidence type="ECO:0000256" key="4">
    <source>
        <dbReference type="SAM" id="MobiDB-lite"/>
    </source>
</evidence>
<evidence type="ECO:0000259" key="8">
    <source>
        <dbReference type="Pfam" id="PF25944"/>
    </source>
</evidence>
<dbReference type="InterPro" id="IPR058626">
    <property type="entry name" value="MdtA-like_b-barrel"/>
</dbReference>
<dbReference type="OrthoDB" id="9816569at2"/>
<evidence type="ECO:0000256" key="3">
    <source>
        <dbReference type="SAM" id="Coils"/>
    </source>
</evidence>
<dbReference type="EMBL" id="FNIT01000007">
    <property type="protein sequence ID" value="SDO51098.1"/>
    <property type="molecule type" value="Genomic_DNA"/>
</dbReference>
<feature type="chain" id="PRO_5011701867" evidence="5">
    <location>
        <begin position="30"/>
        <end position="584"/>
    </location>
</feature>
<feature type="region of interest" description="Disordered" evidence="4">
    <location>
        <begin position="79"/>
        <end position="106"/>
    </location>
</feature>
<evidence type="ECO:0000259" key="6">
    <source>
        <dbReference type="Pfam" id="PF25876"/>
    </source>
</evidence>
<feature type="compositionally biased region" description="Gly residues" evidence="4">
    <location>
        <begin position="317"/>
        <end position="327"/>
    </location>
</feature>
<keyword evidence="5" id="KW-0732">Signal</keyword>
<dbReference type="Gene3D" id="2.40.30.170">
    <property type="match status" value="2"/>
</dbReference>
<evidence type="ECO:0000313" key="10">
    <source>
        <dbReference type="EMBL" id="SDO51098.1"/>
    </source>
</evidence>
<evidence type="ECO:0000256" key="5">
    <source>
        <dbReference type="SAM" id="SignalP"/>
    </source>
</evidence>
<feature type="compositionally biased region" description="Low complexity" evidence="4">
    <location>
        <begin position="554"/>
        <end position="566"/>
    </location>
</feature>
<evidence type="ECO:0000256" key="1">
    <source>
        <dbReference type="ARBA" id="ARBA00004196"/>
    </source>
</evidence>
<sequence length="584" mass="59367">MTRHLFQRRRDWAALSLVLALGAAAPAHAQSGGSGGGSGGGQQAEGEQGREQAGERKSGIDLPLIGHVPLPGFLAGLFGGGEEGETSAEGGSGEGGQGGQNGETNGEPAAVIVQTVATQSVGDSFSFIGTIQPIEQVSIRARVDGYIQEVFFTGGQKVKQGDLLFQIEPAQYEASVRAAEAQLSGAQATVNQAQRDYNRQEELASSGVTARATLDTATANLENAQAALLQAQAALTQAQLNLSYTRITAAIDGEMSQPLITRGNYVSTTTTTDLATLTQLDPIWGVFPIAEDQLVTWQRVGVGAGEEAPIETAQNGRTGGAGGSGGDGEGEGDASVPDQAPAETTPPTEAGTRIASADGTGAAGAPPPPEGAAVDASASADDRQIGADYNLNLRLPNGADYQPAGDFDFVGNTVNSATGTVEARISFPNPGGFLLANQNVTLVASQKNPPMRPVVPQAAIQLSREGRSVLVVGEGDKIERRAIEVSAEAVGNNMAAVTSGLQSGERVVVRGSANVKEGTVVRPLTQEQADAEAQQRRAQRPEGGNNAEGGDGAQEGSTQGEGAQAPEGGGSQNNGQGSGSGGAR</sequence>
<dbReference type="NCBIfam" id="TIGR01730">
    <property type="entry name" value="RND_mfp"/>
    <property type="match status" value="1"/>
</dbReference>
<evidence type="ECO:0000256" key="2">
    <source>
        <dbReference type="ARBA" id="ARBA00009477"/>
    </source>
</evidence>
<gene>
    <name evidence="10" type="ORF">SAMN05192530_107101</name>
</gene>
<evidence type="ECO:0000313" key="11">
    <source>
        <dbReference type="Proteomes" id="UP000198793"/>
    </source>
</evidence>
<feature type="domain" description="Multidrug resistance protein MdtA-like alpha-helical hairpin" evidence="6">
    <location>
        <begin position="178"/>
        <end position="245"/>
    </location>
</feature>